<evidence type="ECO:0000313" key="4">
    <source>
        <dbReference type="Proteomes" id="UP000433309"/>
    </source>
</evidence>
<dbReference type="InterPro" id="IPR036866">
    <property type="entry name" value="RibonucZ/Hydroxyglut_hydro"/>
</dbReference>
<keyword evidence="3" id="KW-0378">Hydrolase</keyword>
<feature type="region of interest" description="Disordered" evidence="1">
    <location>
        <begin position="22"/>
        <end position="41"/>
    </location>
</feature>
<dbReference type="SUPFAM" id="SSF56281">
    <property type="entry name" value="Metallo-hydrolase/oxidoreductase"/>
    <property type="match status" value="1"/>
</dbReference>
<feature type="compositionally biased region" description="Polar residues" evidence="1">
    <location>
        <begin position="22"/>
        <end position="39"/>
    </location>
</feature>
<dbReference type="PANTHER" id="PTHR30619:SF1">
    <property type="entry name" value="RECOMBINATION PROTEIN 2"/>
    <property type="match status" value="1"/>
</dbReference>
<dbReference type="InterPro" id="IPR052159">
    <property type="entry name" value="Competence_DNA_uptake"/>
</dbReference>
<protein>
    <submittedName>
        <fullName evidence="3">MBL fold metallo-hydrolase</fullName>
    </submittedName>
</protein>
<dbReference type="GO" id="GO:0016787">
    <property type="term" value="F:hydrolase activity"/>
    <property type="evidence" value="ECO:0007669"/>
    <property type="project" value="UniProtKB-KW"/>
</dbReference>
<sequence>MRVNITAGCALVMVNTQPVSQQIRLSSSDPQRTRTSGEGQQLRGRRQITMDEQSMNYHLDRRQFVMGMLVAPLAMRPSLAAENSRLPAWTPGCLDIHHIATGRGSATLVIMPDGTSMLIDAGATNNTLDVSAAPKPNASRRPGEWVARYAQRHLRATGRQQLDYLLVTHIHPDHLGDVDDASPKSAQGDYRLSGVTDVAELMPVGCLIDRGAPSYDYPVRPTGRYAENYFAFVKSRQQRGLSVERIRPGSASQLVMRSRSELFSARVIAANGEVWTGSGEQAKAMFPPLKTLAKADYPNENVCSIALKFSLGKFSYFTGGDLTSYTYDGEVPWLDVLGAAARVAGPVNVATADHHGMFDGLSADIVRALRPQAWVIPTWHVVHPDMLQMERMLSQRLYPGRREIYATSLVAANHLANQRLTSQMRSRDGHIVVRVAPGGEGYTIYVTDNGDEEDTVKSVSRQQT</sequence>
<dbReference type="InterPro" id="IPR001279">
    <property type="entry name" value="Metallo-B-lactamas"/>
</dbReference>
<comment type="caution">
    <text evidence="3">The sequence shown here is derived from an EMBL/GenBank/DDBJ whole genome shotgun (WGS) entry which is preliminary data.</text>
</comment>
<feature type="domain" description="Metallo-beta-lactamase" evidence="2">
    <location>
        <begin position="103"/>
        <end position="179"/>
    </location>
</feature>
<dbReference type="AlphaFoldDB" id="A0A6I2KUA7"/>
<dbReference type="PANTHER" id="PTHR30619">
    <property type="entry name" value="DNA INTERNALIZATION/COMPETENCE PROTEIN COMEC/REC2"/>
    <property type="match status" value="1"/>
</dbReference>
<gene>
    <name evidence="3" type="ORF">GJ699_06125</name>
</gene>
<evidence type="ECO:0000256" key="1">
    <source>
        <dbReference type="SAM" id="MobiDB-lite"/>
    </source>
</evidence>
<dbReference type="Proteomes" id="UP000433309">
    <property type="component" value="Unassembled WGS sequence"/>
</dbReference>
<keyword evidence="4" id="KW-1185">Reference proteome</keyword>
<proteinExistence type="predicted"/>
<evidence type="ECO:0000259" key="2">
    <source>
        <dbReference type="Pfam" id="PF00753"/>
    </source>
</evidence>
<dbReference type="EMBL" id="WKJK01000003">
    <property type="protein sequence ID" value="MRW89555.1"/>
    <property type="molecule type" value="Genomic_DNA"/>
</dbReference>
<organism evidence="3 4">
    <name type="scientific">Duganella guangzhouensis</name>
    <dbReference type="NCBI Taxonomy" id="2666084"/>
    <lineage>
        <taxon>Bacteria</taxon>
        <taxon>Pseudomonadati</taxon>
        <taxon>Pseudomonadota</taxon>
        <taxon>Betaproteobacteria</taxon>
        <taxon>Burkholderiales</taxon>
        <taxon>Oxalobacteraceae</taxon>
        <taxon>Telluria group</taxon>
        <taxon>Duganella</taxon>
    </lineage>
</organism>
<dbReference type="Pfam" id="PF00753">
    <property type="entry name" value="Lactamase_B"/>
    <property type="match status" value="1"/>
</dbReference>
<accession>A0A6I2KUA7</accession>
<dbReference type="Gene3D" id="3.60.15.10">
    <property type="entry name" value="Ribonuclease Z/Hydroxyacylglutathione hydrolase-like"/>
    <property type="match status" value="1"/>
</dbReference>
<name>A0A6I2KUA7_9BURK</name>
<evidence type="ECO:0000313" key="3">
    <source>
        <dbReference type="EMBL" id="MRW89555.1"/>
    </source>
</evidence>
<reference evidence="3 4" key="1">
    <citation type="submission" date="2019-11" db="EMBL/GenBank/DDBJ databases">
        <title>Novel species isolated from a subtropical stream in China.</title>
        <authorList>
            <person name="Lu H."/>
        </authorList>
    </citation>
    <scope>NUCLEOTIDE SEQUENCE [LARGE SCALE GENOMIC DNA]</scope>
    <source>
        <strain evidence="3 4">FT80W</strain>
    </source>
</reference>